<keyword evidence="3" id="KW-1185">Reference proteome</keyword>
<organism evidence="2 3">
    <name type="scientific">Zhongshania antarctica</name>
    <dbReference type="NCBI Taxonomy" id="641702"/>
    <lineage>
        <taxon>Bacteria</taxon>
        <taxon>Pseudomonadati</taxon>
        <taxon>Pseudomonadota</taxon>
        <taxon>Gammaproteobacteria</taxon>
        <taxon>Cellvibrionales</taxon>
        <taxon>Spongiibacteraceae</taxon>
        <taxon>Zhongshania</taxon>
    </lineage>
</organism>
<accession>A0A840R5K2</accession>
<keyword evidence="1" id="KW-1133">Transmembrane helix</keyword>
<name>A0A840R5K2_9GAMM</name>
<dbReference type="Proteomes" id="UP000536640">
    <property type="component" value="Unassembled WGS sequence"/>
</dbReference>
<dbReference type="AlphaFoldDB" id="A0A840R5K2"/>
<reference evidence="2 3" key="1">
    <citation type="submission" date="2020-08" db="EMBL/GenBank/DDBJ databases">
        <title>Genomic Encyclopedia of Type Strains, Phase IV (KMG-IV): sequencing the most valuable type-strain genomes for metagenomic binning, comparative biology and taxonomic classification.</title>
        <authorList>
            <person name="Goeker M."/>
        </authorList>
    </citation>
    <scope>NUCLEOTIDE SEQUENCE [LARGE SCALE GENOMIC DNA]</scope>
    <source>
        <strain evidence="2 3">DSM 25701</strain>
    </source>
</reference>
<keyword evidence="1" id="KW-0472">Membrane</keyword>
<comment type="caution">
    <text evidence="2">The sequence shown here is derived from an EMBL/GenBank/DDBJ whole genome shotgun (WGS) entry which is preliminary data.</text>
</comment>
<keyword evidence="1" id="KW-0812">Transmembrane</keyword>
<evidence type="ECO:0000313" key="2">
    <source>
        <dbReference type="EMBL" id="MBB5188549.1"/>
    </source>
</evidence>
<dbReference type="EMBL" id="JACHHW010000008">
    <property type="protein sequence ID" value="MBB5188549.1"/>
    <property type="molecule type" value="Genomic_DNA"/>
</dbReference>
<gene>
    <name evidence="2" type="ORF">HNQ57_002839</name>
</gene>
<sequence length="65" mass="7534">MKKLAYISPAHPRKSWTNHVRALPVYLITALFLYATPLSLEDLHLIEHFHRENTPHSAFKVEGIL</sequence>
<dbReference type="RefSeq" id="WP_184464003.1">
    <property type="nucleotide sequence ID" value="NZ_JACHHW010000008.1"/>
</dbReference>
<feature type="transmembrane region" description="Helical" evidence="1">
    <location>
        <begin position="20"/>
        <end position="40"/>
    </location>
</feature>
<protein>
    <submittedName>
        <fullName evidence="2">Uncharacterized protein</fullName>
    </submittedName>
</protein>
<evidence type="ECO:0000313" key="3">
    <source>
        <dbReference type="Proteomes" id="UP000536640"/>
    </source>
</evidence>
<proteinExistence type="predicted"/>
<evidence type="ECO:0000256" key="1">
    <source>
        <dbReference type="SAM" id="Phobius"/>
    </source>
</evidence>